<reference evidence="3 4" key="1">
    <citation type="submission" date="2014-12" db="EMBL/GenBank/DDBJ databases">
        <title>Frankia sp. BMG5.1 draft genome.</title>
        <authorList>
            <person name="Gtari M."/>
            <person name="Ghodhbane-Gtari F."/>
            <person name="Nouioui I."/>
            <person name="Ktari A."/>
            <person name="Hezbri K."/>
            <person name="Mimouni W."/>
            <person name="Sbissi I."/>
            <person name="Ayari A."/>
            <person name="Yamanaka T."/>
            <person name="Normand P."/>
            <person name="Tisa L.S."/>
            <person name="Boudabous A."/>
        </authorList>
    </citation>
    <scope>NUCLEOTIDE SEQUENCE [LARGE SCALE GENOMIC DNA]</scope>
    <source>
        <strain evidence="3 4">BMG5.1</strain>
    </source>
</reference>
<protein>
    <submittedName>
        <fullName evidence="3">CoA-transferase</fullName>
    </submittedName>
</protein>
<evidence type="ECO:0000313" key="4">
    <source>
        <dbReference type="Proteomes" id="UP000035425"/>
    </source>
</evidence>
<dbReference type="InterPro" id="IPR023606">
    <property type="entry name" value="CoA-Trfase_III_dom_1_sf"/>
</dbReference>
<evidence type="ECO:0000313" key="3">
    <source>
        <dbReference type="EMBL" id="KLL12902.1"/>
    </source>
</evidence>
<keyword evidence="4" id="KW-1185">Reference proteome</keyword>
<dbReference type="PANTHER" id="PTHR48207">
    <property type="entry name" value="SUCCINATE--HYDROXYMETHYLGLUTARATE COA-TRANSFERASE"/>
    <property type="match status" value="1"/>
</dbReference>
<dbReference type="InterPro" id="IPR044855">
    <property type="entry name" value="CoA-Trfase_III_dom3_sf"/>
</dbReference>
<feature type="region of interest" description="Disordered" evidence="2">
    <location>
        <begin position="350"/>
        <end position="376"/>
    </location>
</feature>
<proteinExistence type="predicted"/>
<dbReference type="RefSeq" id="WP_047221406.1">
    <property type="nucleotide sequence ID" value="NZ_JWIO01000002.1"/>
</dbReference>
<dbReference type="EMBL" id="JWIO01000002">
    <property type="protein sequence ID" value="KLL12902.1"/>
    <property type="molecule type" value="Genomic_DNA"/>
</dbReference>
<dbReference type="Gene3D" id="3.40.50.10540">
    <property type="entry name" value="Crotonobetainyl-coa:carnitine coa-transferase, domain 1"/>
    <property type="match status" value="1"/>
</dbReference>
<sequence>MSPGPMDGLLVVDLTRVLAGPLSTLMLADLGARVIKVERPGHGDDSRSYGPFMDGRSLYFARVNRGKQSIALDLKDPDDHATLLSIIDRADVLVENFRPGVMDRLGLDWDTLSQRNPRLVYVSISGFGRTGPWRNRPAYDAVVQAATGIMSITGSPDSDPVKPGVPIADLAAGLYAFGAIGAALYGRLSTGRGTHIDIGMFDATLSLLEGAALSYLATGDTPPRIGNAHYSIAPFDTFACADRSIVICAANDSLFAGLCRALDRPDLGADPRFVTNSARLAARDAFKQEAERTLRARPAAYWLKVLGTAGIPCGLINNVAEAVSSEQAVFRDMVVDAGGLPLPGNPVKMADWPQTSQRPPEPRLDADGPAIRAEFG</sequence>
<dbReference type="Pfam" id="PF02515">
    <property type="entry name" value="CoA_transf_3"/>
    <property type="match status" value="1"/>
</dbReference>
<evidence type="ECO:0000256" key="2">
    <source>
        <dbReference type="SAM" id="MobiDB-lite"/>
    </source>
</evidence>
<dbReference type="SUPFAM" id="SSF89796">
    <property type="entry name" value="CoA-transferase family III (CaiB/BaiF)"/>
    <property type="match status" value="1"/>
</dbReference>
<organism evidence="3 4">
    <name type="scientific">Protofrankia coriariae</name>
    <dbReference type="NCBI Taxonomy" id="1562887"/>
    <lineage>
        <taxon>Bacteria</taxon>
        <taxon>Bacillati</taxon>
        <taxon>Actinomycetota</taxon>
        <taxon>Actinomycetes</taxon>
        <taxon>Frankiales</taxon>
        <taxon>Frankiaceae</taxon>
        <taxon>Protofrankia</taxon>
    </lineage>
</organism>
<dbReference type="PANTHER" id="PTHR48207:SF3">
    <property type="entry name" value="SUCCINATE--HYDROXYMETHYLGLUTARATE COA-TRANSFERASE"/>
    <property type="match status" value="1"/>
</dbReference>
<accession>A0ABR5F855</accession>
<evidence type="ECO:0000256" key="1">
    <source>
        <dbReference type="ARBA" id="ARBA00022679"/>
    </source>
</evidence>
<comment type="caution">
    <text evidence="3">The sequence shown here is derived from an EMBL/GenBank/DDBJ whole genome shotgun (WGS) entry which is preliminary data.</text>
</comment>
<dbReference type="Gene3D" id="3.30.1540.10">
    <property type="entry name" value="formyl-coa transferase, domain 3"/>
    <property type="match status" value="1"/>
</dbReference>
<name>A0ABR5F855_9ACTN</name>
<dbReference type="InterPro" id="IPR003673">
    <property type="entry name" value="CoA-Trfase_fam_III"/>
</dbReference>
<keyword evidence="1" id="KW-0808">Transferase</keyword>
<gene>
    <name evidence="3" type="ORF">FrCorBMG51_01995</name>
</gene>
<dbReference type="InterPro" id="IPR050483">
    <property type="entry name" value="CoA-transferase_III_domain"/>
</dbReference>
<dbReference type="Proteomes" id="UP000035425">
    <property type="component" value="Unassembled WGS sequence"/>
</dbReference>